<dbReference type="InterPro" id="IPR004046">
    <property type="entry name" value="GST_C"/>
</dbReference>
<dbReference type="CDD" id="cd03046">
    <property type="entry name" value="GST_N_GTT1_like"/>
    <property type="match status" value="1"/>
</dbReference>
<keyword evidence="2 5" id="KW-0808">Transferase</keyword>
<accession>A0A2A2TMG3</accession>
<dbReference type="EMBL" id="NTFS01000039">
    <property type="protein sequence ID" value="PAX59701.1"/>
    <property type="molecule type" value="Genomic_DNA"/>
</dbReference>
<reference evidence="5 6" key="1">
    <citation type="submission" date="2017-08" db="EMBL/GenBank/DDBJ databases">
        <title>Draft genome sequence of filamentous cyanobacterium Calothrix elsteri CCALA 953.</title>
        <authorList>
            <person name="Gagunashvili A.N."/>
            <person name="Elster J."/>
            <person name="Andresson O.S."/>
        </authorList>
    </citation>
    <scope>NUCLEOTIDE SEQUENCE [LARGE SCALE GENOMIC DNA]</scope>
    <source>
        <strain evidence="5 6">CCALA 953</strain>
    </source>
</reference>
<dbReference type="Pfam" id="PF02798">
    <property type="entry name" value="GST_N"/>
    <property type="match status" value="1"/>
</dbReference>
<dbReference type="InterPro" id="IPR036249">
    <property type="entry name" value="Thioredoxin-like_sf"/>
</dbReference>
<evidence type="ECO:0000259" key="4">
    <source>
        <dbReference type="PROSITE" id="PS50405"/>
    </source>
</evidence>
<dbReference type="InterPro" id="IPR010987">
    <property type="entry name" value="Glutathione-S-Trfase_C-like"/>
</dbReference>
<keyword evidence="6" id="KW-1185">Reference proteome</keyword>
<organism evidence="5 6">
    <name type="scientific">Brunnivagina elsteri CCALA 953</name>
    <dbReference type="NCBI Taxonomy" id="987040"/>
    <lineage>
        <taxon>Bacteria</taxon>
        <taxon>Bacillati</taxon>
        <taxon>Cyanobacteriota</taxon>
        <taxon>Cyanophyceae</taxon>
        <taxon>Nostocales</taxon>
        <taxon>Calotrichaceae</taxon>
        <taxon>Brunnivagina</taxon>
    </lineage>
</organism>
<dbReference type="PROSITE" id="PS50405">
    <property type="entry name" value="GST_CTER"/>
    <property type="match status" value="1"/>
</dbReference>
<evidence type="ECO:0000259" key="3">
    <source>
        <dbReference type="PROSITE" id="PS50404"/>
    </source>
</evidence>
<protein>
    <submittedName>
        <fullName evidence="5">Glutathione S-transferase</fullName>
    </submittedName>
</protein>
<dbReference type="GO" id="GO:0016740">
    <property type="term" value="F:transferase activity"/>
    <property type="evidence" value="ECO:0007669"/>
    <property type="project" value="UniProtKB-KW"/>
</dbReference>
<dbReference type="InterPro" id="IPR036282">
    <property type="entry name" value="Glutathione-S-Trfase_C_sf"/>
</dbReference>
<dbReference type="SUPFAM" id="SSF52833">
    <property type="entry name" value="Thioredoxin-like"/>
    <property type="match status" value="1"/>
</dbReference>
<dbReference type="InterPro" id="IPR040079">
    <property type="entry name" value="Glutathione_S-Trfase"/>
</dbReference>
<evidence type="ECO:0000313" key="6">
    <source>
        <dbReference type="Proteomes" id="UP000218238"/>
    </source>
</evidence>
<dbReference type="SUPFAM" id="SSF47616">
    <property type="entry name" value="GST C-terminal domain-like"/>
    <property type="match status" value="1"/>
</dbReference>
<evidence type="ECO:0000256" key="2">
    <source>
        <dbReference type="ARBA" id="ARBA00022679"/>
    </source>
</evidence>
<comment type="similarity">
    <text evidence="1">Belongs to the GST superfamily.</text>
</comment>
<dbReference type="PROSITE" id="PS50404">
    <property type="entry name" value="GST_NTER"/>
    <property type="match status" value="1"/>
</dbReference>
<gene>
    <name evidence="5" type="ORF">CK510_05730</name>
</gene>
<dbReference type="SFLD" id="SFLDG00358">
    <property type="entry name" value="Main_(cytGST)"/>
    <property type="match status" value="1"/>
</dbReference>
<dbReference type="RefSeq" id="WP_095720774.1">
    <property type="nucleotide sequence ID" value="NZ_NTFS01000039.1"/>
</dbReference>
<sequence length="185" mass="20920">MVKLYGGVFSRASIVKWYLEELAIPYEFVTLDMQAGEHRQDGFLQINPFGKVPAIVEDDGFQLWESGAILMYLAEKYAKTPLSAEKRAELNQWIIFANATLGPGIFGEENREREMPRLMTALNSILEKQPYLVGDEFSVADVGVGSLLLYIPIMLKLDLSAYPAVLEYMKRISDRTGYQNSIGKR</sequence>
<dbReference type="Gene3D" id="1.20.1050.10">
    <property type="match status" value="1"/>
</dbReference>
<dbReference type="PANTHER" id="PTHR44051">
    <property type="entry name" value="GLUTATHIONE S-TRANSFERASE-RELATED"/>
    <property type="match status" value="1"/>
</dbReference>
<dbReference type="PANTHER" id="PTHR44051:SF8">
    <property type="entry name" value="GLUTATHIONE S-TRANSFERASE GSTA"/>
    <property type="match status" value="1"/>
</dbReference>
<proteinExistence type="inferred from homology"/>
<dbReference type="Pfam" id="PF14497">
    <property type="entry name" value="GST_C_3"/>
    <property type="match status" value="1"/>
</dbReference>
<comment type="caution">
    <text evidence="5">The sequence shown here is derived from an EMBL/GenBank/DDBJ whole genome shotgun (WGS) entry which is preliminary data.</text>
</comment>
<feature type="domain" description="GST N-terminal" evidence="3">
    <location>
        <begin position="1"/>
        <end position="81"/>
    </location>
</feature>
<dbReference type="Proteomes" id="UP000218238">
    <property type="component" value="Unassembled WGS sequence"/>
</dbReference>
<dbReference type="Gene3D" id="3.40.30.10">
    <property type="entry name" value="Glutaredoxin"/>
    <property type="match status" value="1"/>
</dbReference>
<name>A0A2A2TMG3_9CYAN</name>
<evidence type="ECO:0000313" key="5">
    <source>
        <dbReference type="EMBL" id="PAX59701.1"/>
    </source>
</evidence>
<dbReference type="OrthoDB" id="465590at2"/>
<evidence type="ECO:0000256" key="1">
    <source>
        <dbReference type="ARBA" id="ARBA00007409"/>
    </source>
</evidence>
<feature type="domain" description="GST C-terminal" evidence="4">
    <location>
        <begin position="62"/>
        <end position="185"/>
    </location>
</feature>
<dbReference type="FunFam" id="3.40.30.10:FF:000039">
    <property type="entry name" value="Glutathione S-transferase domain"/>
    <property type="match status" value="1"/>
</dbReference>
<dbReference type="SFLD" id="SFLDS00019">
    <property type="entry name" value="Glutathione_Transferase_(cytos"/>
    <property type="match status" value="1"/>
</dbReference>
<dbReference type="AlphaFoldDB" id="A0A2A2TMG3"/>
<dbReference type="InterPro" id="IPR004045">
    <property type="entry name" value="Glutathione_S-Trfase_N"/>
</dbReference>